<gene>
    <name evidence="6" type="ORF">HB778_25940</name>
</gene>
<dbReference type="InterPro" id="IPR058163">
    <property type="entry name" value="LysR-type_TF_proteobact-type"/>
</dbReference>
<dbReference type="InterPro" id="IPR005119">
    <property type="entry name" value="LysR_subst-bd"/>
</dbReference>
<evidence type="ECO:0000256" key="1">
    <source>
        <dbReference type="ARBA" id="ARBA00009437"/>
    </source>
</evidence>
<dbReference type="AlphaFoldDB" id="A0A7G6SYP4"/>
<dbReference type="GO" id="GO:0006351">
    <property type="term" value="P:DNA-templated transcription"/>
    <property type="evidence" value="ECO:0007669"/>
    <property type="project" value="TreeGrafter"/>
</dbReference>
<dbReference type="PRINTS" id="PR00039">
    <property type="entry name" value="HTHLYSR"/>
</dbReference>
<dbReference type="FunFam" id="1.10.10.10:FF:000038">
    <property type="entry name" value="Glycine cleavage system transcriptional activator"/>
    <property type="match status" value="1"/>
</dbReference>
<organism evidence="6 7">
    <name type="scientific">Mesorhizobium huakuii</name>
    <dbReference type="NCBI Taxonomy" id="28104"/>
    <lineage>
        <taxon>Bacteria</taxon>
        <taxon>Pseudomonadati</taxon>
        <taxon>Pseudomonadota</taxon>
        <taxon>Alphaproteobacteria</taxon>
        <taxon>Hyphomicrobiales</taxon>
        <taxon>Phyllobacteriaceae</taxon>
        <taxon>Mesorhizobium</taxon>
    </lineage>
</organism>
<keyword evidence="3" id="KW-0238">DNA-binding</keyword>
<dbReference type="PROSITE" id="PS50931">
    <property type="entry name" value="HTH_LYSR"/>
    <property type="match status" value="1"/>
</dbReference>
<dbReference type="PANTHER" id="PTHR30537">
    <property type="entry name" value="HTH-TYPE TRANSCRIPTIONAL REGULATOR"/>
    <property type="match status" value="1"/>
</dbReference>
<dbReference type="GO" id="GO:0043565">
    <property type="term" value="F:sequence-specific DNA binding"/>
    <property type="evidence" value="ECO:0007669"/>
    <property type="project" value="TreeGrafter"/>
</dbReference>
<evidence type="ECO:0000259" key="5">
    <source>
        <dbReference type="PROSITE" id="PS50931"/>
    </source>
</evidence>
<dbReference type="EMBL" id="CP050296">
    <property type="protein sequence ID" value="QND59626.1"/>
    <property type="molecule type" value="Genomic_DNA"/>
</dbReference>
<dbReference type="InterPro" id="IPR036390">
    <property type="entry name" value="WH_DNA-bd_sf"/>
</dbReference>
<dbReference type="Pfam" id="PF00126">
    <property type="entry name" value="HTH_1"/>
    <property type="match status" value="1"/>
</dbReference>
<dbReference type="PANTHER" id="PTHR30537:SF26">
    <property type="entry name" value="GLYCINE CLEAVAGE SYSTEM TRANSCRIPTIONAL ACTIVATOR"/>
    <property type="match status" value="1"/>
</dbReference>
<name>A0A7G6SYP4_9HYPH</name>
<dbReference type="GO" id="GO:0003700">
    <property type="term" value="F:DNA-binding transcription factor activity"/>
    <property type="evidence" value="ECO:0007669"/>
    <property type="project" value="InterPro"/>
</dbReference>
<evidence type="ECO:0000313" key="6">
    <source>
        <dbReference type="EMBL" id="QND59626.1"/>
    </source>
</evidence>
<dbReference type="InterPro" id="IPR036388">
    <property type="entry name" value="WH-like_DNA-bd_sf"/>
</dbReference>
<evidence type="ECO:0000256" key="2">
    <source>
        <dbReference type="ARBA" id="ARBA00023015"/>
    </source>
</evidence>
<accession>A0A7G6SYP4</accession>
<dbReference type="InterPro" id="IPR000847">
    <property type="entry name" value="LysR_HTH_N"/>
</dbReference>
<dbReference type="Gene3D" id="3.40.190.10">
    <property type="entry name" value="Periplasmic binding protein-like II"/>
    <property type="match status" value="2"/>
</dbReference>
<dbReference type="Proteomes" id="UP000515465">
    <property type="component" value="Chromosome"/>
</dbReference>
<dbReference type="SUPFAM" id="SSF53850">
    <property type="entry name" value="Periplasmic binding protein-like II"/>
    <property type="match status" value="1"/>
</dbReference>
<feature type="domain" description="HTH lysR-type" evidence="5">
    <location>
        <begin position="11"/>
        <end position="68"/>
    </location>
</feature>
<keyword evidence="4" id="KW-0804">Transcription</keyword>
<protein>
    <submittedName>
        <fullName evidence="6">LysR family transcriptional regulator</fullName>
    </submittedName>
</protein>
<evidence type="ECO:0000256" key="4">
    <source>
        <dbReference type="ARBA" id="ARBA00023163"/>
    </source>
</evidence>
<keyword evidence="2" id="KW-0805">Transcription regulation</keyword>
<sequence>MAVNPPRPRMPPLNTLRAFEAAARHESFAKAADELGVTPAAVSHQVKSLEAWLGSPLFVRHAQGLHLTEAGRAAIPAFSTAFDALGLAVQELRIWAPKSQVSIAALPSIAQLWLAPRLPALRAALPALRPSIHALEEPPDFRREPFDLAIFLTRQRAGGSRSFKLCDDVLFPVCTPGLAAQLKTPADLASQLLLWDTTWTGDWNLWFDSVGMKGPSIDAGSEFSLYSLALQAAIDGAGVLMGHEVLVSRALASGALVAPFSQRVQSGLSLEVLAPDRPPAQAAQMIEWLLSQAELTSSG</sequence>
<dbReference type="Pfam" id="PF03466">
    <property type="entry name" value="LysR_substrate"/>
    <property type="match status" value="1"/>
</dbReference>
<dbReference type="Gene3D" id="1.10.10.10">
    <property type="entry name" value="Winged helix-like DNA-binding domain superfamily/Winged helix DNA-binding domain"/>
    <property type="match status" value="1"/>
</dbReference>
<evidence type="ECO:0000313" key="7">
    <source>
        <dbReference type="Proteomes" id="UP000515465"/>
    </source>
</evidence>
<proteinExistence type="inferred from homology"/>
<comment type="similarity">
    <text evidence="1">Belongs to the LysR transcriptional regulatory family.</text>
</comment>
<dbReference type="SUPFAM" id="SSF46785">
    <property type="entry name" value="Winged helix' DNA-binding domain"/>
    <property type="match status" value="1"/>
</dbReference>
<reference evidence="7" key="1">
    <citation type="journal article" date="2020" name="Mol. Plant Microbe">
        <title>Rhizobial microsymbionts of the narrowly endemic Oxytropis species growing in Kamchatka are characterized by significant genetic diversity and possess a set of genes that are associated with T3SS and T6SS secretion systems and can affect the development of symbiosis.</title>
        <authorList>
            <person name="Safronova V."/>
            <person name="Guro P."/>
            <person name="Sazanova A."/>
            <person name="Kuznetsova I."/>
            <person name="Belimov A."/>
            <person name="Yakubov V."/>
            <person name="Chirak E."/>
            <person name="Afonin A."/>
            <person name="Gogolev Y."/>
            <person name="Andronov E."/>
            <person name="Tikhonovich I."/>
        </authorList>
    </citation>
    <scope>NUCLEOTIDE SEQUENCE [LARGE SCALE GENOMIC DNA]</scope>
    <source>
        <strain evidence="7">583</strain>
    </source>
</reference>
<evidence type="ECO:0000256" key="3">
    <source>
        <dbReference type="ARBA" id="ARBA00023125"/>
    </source>
</evidence>